<feature type="compositionally biased region" description="Polar residues" evidence="7">
    <location>
        <begin position="843"/>
        <end position="864"/>
    </location>
</feature>
<feature type="domain" description="BED-type" evidence="8">
    <location>
        <begin position="771"/>
        <end position="819"/>
    </location>
</feature>
<keyword evidence="5" id="KW-0539">Nucleus</keyword>
<keyword evidence="10" id="KW-1185">Reference proteome</keyword>
<feature type="region of interest" description="Disordered" evidence="7">
    <location>
        <begin position="602"/>
        <end position="637"/>
    </location>
</feature>
<evidence type="ECO:0000313" key="9">
    <source>
        <dbReference type="EMBL" id="RUS71862.1"/>
    </source>
</evidence>
<protein>
    <recommendedName>
        <fullName evidence="8">BED-type domain-containing protein</fullName>
    </recommendedName>
</protein>
<sequence length="1178" mass="134655">MLNMPRDFSVNYCEINDTITDQVKKESSEQGGDDVVQGKSFSNRKPSIVWSFMIKENSTSVKCQLCNHQFKFDGSTSPMLKHLKVRHKGEYSVILREGALPAQATPKVEIDVAEEEDKSSSEKECAPSPQTRVSKKKSRAAKSVNPLKRLDQYGLDQPRVGVASKRSLAKGLSKKPVSIVWSFMIREAPHKIKCTICNHEFKENGSTSPMLKHIKRRHEEEYKALMEEESLTAQKESASTVQMDLDEQENVSDSEKECVRSTRTRLSKKNSRVDKSVSALKKLEKDGLAQVRTNVNLMRNVIKNSSGKPVNIVWRFMIRENWKTAKCKICNGQLKYHGTIAALRKHLKRKHAEEFAMAEEEGTPFMSSKTVPSAETSINQEISSAETSSPDQTEKSVNATKKLEKSLEQPKINVDPVRSFTYNKFGRKPVSIVWKFMIRENPNTVKCKICNRLLKYHGGFTSPLRKHLKRMHHEEFAVAEEGGTPDISSKTVPSAETGTNQETTYVETSTADQTLNEISNSEEVATLTEKSNSLSKKRKVSPIWKYMLRVGINKTMCRLCKRRFNYFNGCTSHMHKHIQRNHPEELGILKVMKRKEVKNFAGSSSASNFLPENVENSKNQEMTDVETSSPDQTEKSENAMRNVNYNKFSRKPVSIVWRFIIRENRNTVRCKICHRQLKYAGFTSPLHKHLKRMHQEEFAVAEEGGTPDMSSKTVPSAETGINQEISSGETSSPDQTEKSVNATKKLKKGLEQPKIDVDPVRNVNYNKFRRKVVSIVWTFMIRESHNTVKCTICNRQMKYDSSAMRKHLRRKHQQEFAMAEEERTPFMSSKTLPSAETGINQEILSAETSSPDQTRKSSNASTRLEQGCFEQSRVDVEQRTAVMERGSRELEPADEMDLDEEDNLLDSDEEYLPNSLTKHSEKKAMVEKSANAAKSQRVGVEPKRSLAKGLSQKPVSIVWSFMIREAPHIVKCKICNHEFKDSPTGSTSTMLKHLRRRHLEELTAVEEGGTLTLPRELESVVEAALDEETNMWDSDEEYLPNSLTKHLEKKSMKEIGLVQARINVNPMRNVTKNFSRKPVSIVWRFMIRENHNRVKCTICNRQMKYDWSAMRKHLKRKHQQEFAMAEEERTSFMSSKTLPSAETGINREIVCVKTGSADKLLMRFQILKKYMQQSLFCL</sequence>
<feature type="compositionally biased region" description="Polar residues" evidence="7">
    <location>
        <begin position="366"/>
        <end position="399"/>
    </location>
</feature>
<feature type="domain" description="BED-type" evidence="8">
    <location>
        <begin position="538"/>
        <end position="589"/>
    </location>
</feature>
<dbReference type="SMART" id="SM00614">
    <property type="entry name" value="ZnF_BED"/>
    <property type="match status" value="9"/>
</dbReference>
<reference evidence="9 10" key="1">
    <citation type="submission" date="2019-01" db="EMBL/GenBank/DDBJ databases">
        <title>A draft genome assembly of the solar-powered sea slug Elysia chlorotica.</title>
        <authorList>
            <person name="Cai H."/>
            <person name="Li Q."/>
            <person name="Fang X."/>
            <person name="Li J."/>
            <person name="Curtis N.E."/>
            <person name="Altenburger A."/>
            <person name="Shibata T."/>
            <person name="Feng M."/>
            <person name="Maeda T."/>
            <person name="Schwartz J.A."/>
            <person name="Shigenobu S."/>
            <person name="Lundholm N."/>
            <person name="Nishiyama T."/>
            <person name="Yang H."/>
            <person name="Hasebe M."/>
            <person name="Li S."/>
            <person name="Pierce S.K."/>
            <person name="Wang J."/>
        </authorList>
    </citation>
    <scope>NUCLEOTIDE SEQUENCE [LARGE SCALE GENOMIC DNA]</scope>
    <source>
        <strain evidence="9">EC2010</strain>
        <tissue evidence="9">Whole organism of an adult</tissue>
    </source>
</reference>
<evidence type="ECO:0000256" key="4">
    <source>
        <dbReference type="ARBA" id="ARBA00022833"/>
    </source>
</evidence>
<dbReference type="Proteomes" id="UP000271974">
    <property type="component" value="Unassembled WGS sequence"/>
</dbReference>
<keyword evidence="1" id="KW-0479">Metal-binding</keyword>
<feature type="region of interest" description="Disordered" evidence="7">
    <location>
        <begin position="366"/>
        <end position="404"/>
    </location>
</feature>
<evidence type="ECO:0000256" key="5">
    <source>
        <dbReference type="ARBA" id="ARBA00023242"/>
    </source>
</evidence>
<dbReference type="SMART" id="SM00355">
    <property type="entry name" value="ZnF_C2H2"/>
    <property type="match status" value="9"/>
</dbReference>
<name>A0A433SRG3_ELYCH</name>
<dbReference type="GO" id="GO:0000978">
    <property type="term" value="F:RNA polymerase II cis-regulatory region sequence-specific DNA binding"/>
    <property type="evidence" value="ECO:0007669"/>
    <property type="project" value="TreeGrafter"/>
</dbReference>
<dbReference type="InterPro" id="IPR003656">
    <property type="entry name" value="Znf_BED"/>
</dbReference>
<dbReference type="GO" id="GO:0008270">
    <property type="term" value="F:zinc ion binding"/>
    <property type="evidence" value="ECO:0007669"/>
    <property type="project" value="UniProtKB-KW"/>
</dbReference>
<evidence type="ECO:0000256" key="7">
    <source>
        <dbReference type="SAM" id="MobiDB-lite"/>
    </source>
</evidence>
<dbReference type="InterPro" id="IPR036236">
    <property type="entry name" value="Znf_C2H2_sf"/>
</dbReference>
<proteinExistence type="predicted"/>
<dbReference type="EMBL" id="RQTK01001148">
    <property type="protein sequence ID" value="RUS71862.1"/>
    <property type="molecule type" value="Genomic_DNA"/>
</dbReference>
<evidence type="ECO:0000313" key="10">
    <source>
        <dbReference type="Proteomes" id="UP000271974"/>
    </source>
</evidence>
<dbReference type="PROSITE" id="PS00028">
    <property type="entry name" value="ZINC_FINGER_C2H2_1"/>
    <property type="match status" value="1"/>
</dbReference>
<dbReference type="AlphaFoldDB" id="A0A433SRG3"/>
<feature type="compositionally biased region" description="Polar residues" evidence="7">
    <location>
        <begin position="486"/>
        <end position="500"/>
    </location>
</feature>
<keyword evidence="4" id="KW-0862">Zinc</keyword>
<gene>
    <name evidence="9" type="ORF">EGW08_020371</name>
</gene>
<accession>A0A433SRG3</accession>
<dbReference type="SUPFAM" id="SSF57667">
    <property type="entry name" value="beta-beta-alpha zinc fingers"/>
    <property type="match status" value="8"/>
</dbReference>
<feature type="region of interest" description="Disordered" evidence="7">
    <location>
        <begin position="112"/>
        <end position="142"/>
    </location>
</feature>
<feature type="compositionally biased region" description="Polar residues" evidence="7">
    <location>
        <begin position="602"/>
        <end position="631"/>
    </location>
</feature>
<dbReference type="InterPro" id="IPR050527">
    <property type="entry name" value="Snail/Krueppel_Znf"/>
</dbReference>
<evidence type="ECO:0000259" key="8">
    <source>
        <dbReference type="PROSITE" id="PS50808"/>
    </source>
</evidence>
<dbReference type="PANTHER" id="PTHR24388">
    <property type="entry name" value="ZINC FINGER PROTEIN"/>
    <property type="match status" value="1"/>
</dbReference>
<dbReference type="GO" id="GO:0000981">
    <property type="term" value="F:DNA-binding transcription factor activity, RNA polymerase II-specific"/>
    <property type="evidence" value="ECO:0007669"/>
    <property type="project" value="TreeGrafter"/>
</dbReference>
<feature type="region of interest" description="Disordered" evidence="7">
    <location>
        <begin position="480"/>
        <end position="500"/>
    </location>
</feature>
<evidence type="ECO:0000256" key="6">
    <source>
        <dbReference type="PROSITE-ProRule" id="PRU00027"/>
    </source>
</evidence>
<feature type="domain" description="BED-type" evidence="8">
    <location>
        <begin position="428"/>
        <end position="479"/>
    </location>
</feature>
<keyword evidence="3 6" id="KW-0863">Zinc-finger</keyword>
<feature type="region of interest" description="Disordered" evidence="7">
    <location>
        <begin position="843"/>
        <end position="870"/>
    </location>
</feature>
<feature type="domain" description="BED-type" evidence="8">
    <location>
        <begin position="651"/>
        <end position="701"/>
    </location>
</feature>
<dbReference type="PANTHER" id="PTHR24388:SF104">
    <property type="entry name" value="AT-RICH BINDING PROTEIN-RELATED"/>
    <property type="match status" value="1"/>
</dbReference>
<evidence type="ECO:0000256" key="1">
    <source>
        <dbReference type="ARBA" id="ARBA00022723"/>
    </source>
</evidence>
<feature type="domain" description="BED-type" evidence="8">
    <location>
        <begin position="175"/>
        <end position="225"/>
    </location>
</feature>
<evidence type="ECO:0000256" key="2">
    <source>
        <dbReference type="ARBA" id="ARBA00022737"/>
    </source>
</evidence>
<feature type="domain" description="BED-type" evidence="8">
    <location>
        <begin position="953"/>
        <end position="1005"/>
    </location>
</feature>
<feature type="domain" description="BED-type" evidence="8">
    <location>
        <begin position="1077"/>
        <end position="1125"/>
    </location>
</feature>
<dbReference type="Pfam" id="PF02892">
    <property type="entry name" value="zf-BED"/>
    <property type="match status" value="8"/>
</dbReference>
<keyword evidence="2" id="KW-0677">Repeat</keyword>
<comment type="caution">
    <text evidence="9">The sequence shown here is derived from an EMBL/GenBank/DDBJ whole genome shotgun (WGS) entry which is preliminary data.</text>
</comment>
<organism evidence="9 10">
    <name type="scientific">Elysia chlorotica</name>
    <name type="common">Eastern emerald elysia</name>
    <name type="synonym">Sea slug</name>
    <dbReference type="NCBI Taxonomy" id="188477"/>
    <lineage>
        <taxon>Eukaryota</taxon>
        <taxon>Metazoa</taxon>
        <taxon>Spiralia</taxon>
        <taxon>Lophotrochozoa</taxon>
        <taxon>Mollusca</taxon>
        <taxon>Gastropoda</taxon>
        <taxon>Heterobranchia</taxon>
        <taxon>Euthyneura</taxon>
        <taxon>Panpulmonata</taxon>
        <taxon>Sacoglossa</taxon>
        <taxon>Placobranchoidea</taxon>
        <taxon>Plakobranchidae</taxon>
        <taxon>Elysia</taxon>
    </lineage>
</organism>
<feature type="domain" description="BED-type" evidence="8">
    <location>
        <begin position="308"/>
        <end position="358"/>
    </location>
</feature>
<feature type="domain" description="BED-type" evidence="8">
    <location>
        <begin position="44"/>
        <end position="94"/>
    </location>
</feature>
<dbReference type="PROSITE" id="PS50808">
    <property type="entry name" value="ZF_BED"/>
    <property type="match status" value="9"/>
</dbReference>
<dbReference type="InterPro" id="IPR013087">
    <property type="entry name" value="Znf_C2H2_type"/>
</dbReference>
<evidence type="ECO:0000256" key="3">
    <source>
        <dbReference type="ARBA" id="ARBA00022771"/>
    </source>
</evidence>
<dbReference type="OrthoDB" id="106267at2759"/>